<comment type="caution">
    <text evidence="3">The sequence shown here is derived from an EMBL/GenBank/DDBJ whole genome shotgun (WGS) entry which is preliminary data.</text>
</comment>
<evidence type="ECO:0000313" key="4">
    <source>
        <dbReference type="Proteomes" id="UP001203423"/>
    </source>
</evidence>
<reference evidence="3 4" key="1">
    <citation type="submission" date="2022-01" db="EMBL/GenBank/DDBJ databases">
        <title>Whole genome-based taxonomy of the Shewanellaceae.</title>
        <authorList>
            <person name="Martin-Rodriguez A.J."/>
        </authorList>
    </citation>
    <scope>NUCLEOTIDE SEQUENCE [LARGE SCALE GENOMIC DNA]</scope>
    <source>
        <strain evidence="3 4">DSM 17177</strain>
    </source>
</reference>
<evidence type="ECO:0000259" key="2">
    <source>
        <dbReference type="Pfam" id="PF19783"/>
    </source>
</evidence>
<feature type="signal peptide" evidence="1">
    <location>
        <begin position="1"/>
        <end position="23"/>
    </location>
</feature>
<dbReference type="InterPro" id="IPR046235">
    <property type="entry name" value="DUF6268"/>
</dbReference>
<evidence type="ECO:0000313" key="3">
    <source>
        <dbReference type="EMBL" id="MCL1125056.1"/>
    </source>
</evidence>
<name>A0ABT0LBH8_9GAMM</name>
<keyword evidence="4" id="KW-1185">Reference proteome</keyword>
<protein>
    <submittedName>
        <fullName evidence="3">DUF6268 family outer membrane beta-barrel protein</fullName>
    </submittedName>
</protein>
<dbReference type="SUPFAM" id="SSF56935">
    <property type="entry name" value="Porins"/>
    <property type="match status" value="1"/>
</dbReference>
<proteinExistence type="predicted"/>
<keyword evidence="1" id="KW-0732">Signal</keyword>
<organism evidence="3 4">
    <name type="scientific">Shewanella surugensis</name>
    <dbReference type="NCBI Taxonomy" id="212020"/>
    <lineage>
        <taxon>Bacteria</taxon>
        <taxon>Pseudomonadati</taxon>
        <taxon>Pseudomonadota</taxon>
        <taxon>Gammaproteobacteria</taxon>
        <taxon>Alteromonadales</taxon>
        <taxon>Shewanellaceae</taxon>
        <taxon>Shewanella</taxon>
    </lineage>
</organism>
<dbReference type="Proteomes" id="UP001203423">
    <property type="component" value="Unassembled WGS sequence"/>
</dbReference>
<gene>
    <name evidence="3" type="ORF">L2764_11360</name>
</gene>
<dbReference type="RefSeq" id="WP_248940328.1">
    <property type="nucleotide sequence ID" value="NZ_JAKIKS010000038.1"/>
</dbReference>
<feature type="chain" id="PRO_5047371215" evidence="1">
    <location>
        <begin position="24"/>
        <end position="294"/>
    </location>
</feature>
<dbReference type="EMBL" id="JAKIKS010000038">
    <property type="protein sequence ID" value="MCL1125056.1"/>
    <property type="molecule type" value="Genomic_DNA"/>
</dbReference>
<evidence type="ECO:0000256" key="1">
    <source>
        <dbReference type="SAM" id="SignalP"/>
    </source>
</evidence>
<accession>A0ABT0LBH8</accession>
<feature type="domain" description="DUF6268" evidence="2">
    <location>
        <begin position="97"/>
        <end position="279"/>
    </location>
</feature>
<sequence length="294" mass="33166">MNYHSVVKLPLISTLLFSSYVEAKPPADFAPFTFSVSRVTIGNADVGNDGNELQRDQWLTNFKAKMPVSKKWILGLDLGYDQLDYDWKSPSGQETDYAWDDIHRFRAGVSVVYRPDEHWIFMLSPRLQYAYADTATASEAQSYGVVVSAIHRFSSGHLFGVGVAYLNDIDEVRTVPYLAFRWQINDAWYLSNPFSVGFSGPGGIELSYLATPDWEFGLGVSKRTSRFLIADNENTAEIDEWVSHLRASWKWTPKITISAFAGYFFSGELELNPEDTNETIENQGGAALEARFSF</sequence>
<dbReference type="Pfam" id="PF19783">
    <property type="entry name" value="DUF6268"/>
    <property type="match status" value="1"/>
</dbReference>